<keyword evidence="3" id="KW-1185">Reference proteome</keyword>
<dbReference type="EnsemblPlants" id="AES98942">
    <property type="protein sequence ID" value="AES98942"/>
    <property type="gene ID" value="MTR_5g074790"/>
</dbReference>
<evidence type="ECO:0000313" key="3">
    <source>
        <dbReference type="Proteomes" id="UP000002051"/>
    </source>
</evidence>
<dbReference type="AlphaFoldDB" id="G7KFL1"/>
<evidence type="ECO:0000313" key="1">
    <source>
        <dbReference type="EMBL" id="AES98942.1"/>
    </source>
</evidence>
<accession>G7KFL1</accession>
<reference evidence="2" key="3">
    <citation type="submission" date="2015-04" db="UniProtKB">
        <authorList>
            <consortium name="EnsemblPlants"/>
        </authorList>
    </citation>
    <scope>IDENTIFICATION</scope>
    <source>
        <strain evidence="2">cv. Jemalong A17</strain>
    </source>
</reference>
<reference evidence="1 3" key="1">
    <citation type="journal article" date="2011" name="Nature">
        <title>The Medicago genome provides insight into the evolution of rhizobial symbioses.</title>
        <authorList>
            <person name="Young N.D."/>
            <person name="Debelle F."/>
            <person name="Oldroyd G.E."/>
            <person name="Geurts R."/>
            <person name="Cannon S.B."/>
            <person name="Udvardi M.K."/>
            <person name="Benedito V.A."/>
            <person name="Mayer K.F."/>
            <person name="Gouzy J."/>
            <person name="Schoof H."/>
            <person name="Van de Peer Y."/>
            <person name="Proost S."/>
            <person name="Cook D.R."/>
            <person name="Meyers B.C."/>
            <person name="Spannagl M."/>
            <person name="Cheung F."/>
            <person name="De Mita S."/>
            <person name="Krishnakumar V."/>
            <person name="Gundlach H."/>
            <person name="Zhou S."/>
            <person name="Mudge J."/>
            <person name="Bharti A.K."/>
            <person name="Murray J.D."/>
            <person name="Naoumkina M.A."/>
            <person name="Rosen B."/>
            <person name="Silverstein K.A."/>
            <person name="Tang H."/>
            <person name="Rombauts S."/>
            <person name="Zhao P.X."/>
            <person name="Zhou P."/>
            <person name="Barbe V."/>
            <person name="Bardou P."/>
            <person name="Bechner M."/>
            <person name="Bellec A."/>
            <person name="Berger A."/>
            <person name="Berges H."/>
            <person name="Bidwell S."/>
            <person name="Bisseling T."/>
            <person name="Choisne N."/>
            <person name="Couloux A."/>
            <person name="Denny R."/>
            <person name="Deshpande S."/>
            <person name="Dai X."/>
            <person name="Doyle J.J."/>
            <person name="Dudez A.M."/>
            <person name="Farmer A.D."/>
            <person name="Fouteau S."/>
            <person name="Franken C."/>
            <person name="Gibelin C."/>
            <person name="Gish J."/>
            <person name="Goldstein S."/>
            <person name="Gonzalez A.J."/>
            <person name="Green P.J."/>
            <person name="Hallab A."/>
            <person name="Hartog M."/>
            <person name="Hua A."/>
            <person name="Humphray S.J."/>
            <person name="Jeong D.H."/>
            <person name="Jing Y."/>
            <person name="Jocker A."/>
            <person name="Kenton S.M."/>
            <person name="Kim D.J."/>
            <person name="Klee K."/>
            <person name="Lai H."/>
            <person name="Lang C."/>
            <person name="Lin S."/>
            <person name="Macmil S.L."/>
            <person name="Magdelenat G."/>
            <person name="Matthews L."/>
            <person name="McCorrison J."/>
            <person name="Monaghan E.L."/>
            <person name="Mun J.H."/>
            <person name="Najar F.Z."/>
            <person name="Nicholson C."/>
            <person name="Noirot C."/>
            <person name="O'Bleness M."/>
            <person name="Paule C.R."/>
            <person name="Poulain J."/>
            <person name="Prion F."/>
            <person name="Qin B."/>
            <person name="Qu C."/>
            <person name="Retzel E.F."/>
            <person name="Riddle C."/>
            <person name="Sallet E."/>
            <person name="Samain S."/>
            <person name="Samson N."/>
            <person name="Sanders I."/>
            <person name="Saurat O."/>
            <person name="Scarpelli C."/>
            <person name="Schiex T."/>
            <person name="Segurens B."/>
            <person name="Severin A.J."/>
            <person name="Sherrier D.J."/>
            <person name="Shi R."/>
            <person name="Sims S."/>
            <person name="Singer S.R."/>
            <person name="Sinharoy S."/>
            <person name="Sterck L."/>
            <person name="Viollet A."/>
            <person name="Wang B.B."/>
            <person name="Wang K."/>
            <person name="Wang M."/>
            <person name="Wang X."/>
            <person name="Warfsmann J."/>
            <person name="Weissenbach J."/>
            <person name="White D.D."/>
            <person name="White J.D."/>
            <person name="Wiley G.B."/>
            <person name="Wincker P."/>
            <person name="Xing Y."/>
            <person name="Yang L."/>
            <person name="Yao Z."/>
            <person name="Ying F."/>
            <person name="Zhai J."/>
            <person name="Zhou L."/>
            <person name="Zuber A."/>
            <person name="Denarie J."/>
            <person name="Dixon R.A."/>
            <person name="May G.D."/>
            <person name="Schwartz D.C."/>
            <person name="Rogers J."/>
            <person name="Quetier F."/>
            <person name="Town C.D."/>
            <person name="Roe B.A."/>
        </authorList>
    </citation>
    <scope>NUCLEOTIDE SEQUENCE [LARGE SCALE GENOMIC DNA]</scope>
    <source>
        <strain evidence="1">A17</strain>
        <strain evidence="2 3">cv. Jemalong A17</strain>
    </source>
</reference>
<name>G7KFL1_MEDTR</name>
<keyword evidence="1" id="KW-0472">Membrane</keyword>
<keyword evidence="1" id="KW-0812">Transmembrane</keyword>
<evidence type="ECO:0000313" key="2">
    <source>
        <dbReference type="EnsemblPlants" id="AES98942"/>
    </source>
</evidence>
<protein>
    <submittedName>
        <fullName evidence="1">Transmembrane protein, putative</fullName>
    </submittedName>
</protein>
<dbReference type="Proteomes" id="UP000002051">
    <property type="component" value="Chromosome 5"/>
</dbReference>
<reference evidence="1 3" key="2">
    <citation type="journal article" date="2014" name="BMC Genomics">
        <title>An improved genome release (version Mt4.0) for the model legume Medicago truncatula.</title>
        <authorList>
            <person name="Tang H."/>
            <person name="Krishnakumar V."/>
            <person name="Bidwell S."/>
            <person name="Rosen B."/>
            <person name="Chan A."/>
            <person name="Zhou S."/>
            <person name="Gentzbittel L."/>
            <person name="Childs K.L."/>
            <person name="Yandell M."/>
            <person name="Gundlach H."/>
            <person name="Mayer K.F."/>
            <person name="Schwartz D.C."/>
            <person name="Town C.D."/>
        </authorList>
    </citation>
    <scope>GENOME REANNOTATION</scope>
    <source>
        <strain evidence="2 3">cv. Jemalong A17</strain>
    </source>
</reference>
<gene>
    <name evidence="1" type="ordered locus">MTR_5g074790</name>
</gene>
<dbReference type="EMBL" id="CM001221">
    <property type="protein sequence ID" value="AES98942.1"/>
    <property type="molecule type" value="Genomic_DNA"/>
</dbReference>
<proteinExistence type="predicted"/>
<sequence length="272" mass="31355">MASFSCTASHCGYSFREEARLFLEESREYSTYEELPDAIKLELWRKVSGLGTTHKWYGLGRYAPLMEHGSVINEPSFGEGSSSNQEMLPPHVIQLCSSVLAVAELQWQLLGSVLAGGPLCSILMQGYAIVDIVFAGCGMLYIPRIIIGSCFWGLGVPLINGPFCTFFRELRDYGEVCPHFYERWKHNLGKKLRFFHESGRIHIITFNQSQTLPLMTKGWSRLRGIYKLKRYHYVWYNYIGRNTFQFRPYWQFLSPRSMPSFHSRSIDKGCGR</sequence>
<dbReference type="HOGENOM" id="CLU_1024390_0_0_1"/>
<organism evidence="1 3">
    <name type="scientific">Medicago truncatula</name>
    <name type="common">Barrel medic</name>
    <name type="synonym">Medicago tribuloides</name>
    <dbReference type="NCBI Taxonomy" id="3880"/>
    <lineage>
        <taxon>Eukaryota</taxon>
        <taxon>Viridiplantae</taxon>
        <taxon>Streptophyta</taxon>
        <taxon>Embryophyta</taxon>
        <taxon>Tracheophyta</taxon>
        <taxon>Spermatophyta</taxon>
        <taxon>Magnoliopsida</taxon>
        <taxon>eudicotyledons</taxon>
        <taxon>Gunneridae</taxon>
        <taxon>Pentapetalae</taxon>
        <taxon>rosids</taxon>
        <taxon>fabids</taxon>
        <taxon>Fabales</taxon>
        <taxon>Fabaceae</taxon>
        <taxon>Papilionoideae</taxon>
        <taxon>50 kb inversion clade</taxon>
        <taxon>NPAAA clade</taxon>
        <taxon>Hologalegina</taxon>
        <taxon>IRL clade</taxon>
        <taxon>Trifolieae</taxon>
        <taxon>Medicago</taxon>
    </lineage>
</organism>
<dbReference type="PaxDb" id="3880-AES98942"/>